<reference evidence="1 2" key="1">
    <citation type="journal article" date="2018" name="Mycol. Prog.">
        <title>Coniella lustricola, a new species from submerged detritus.</title>
        <authorList>
            <person name="Raudabaugh D.B."/>
            <person name="Iturriaga T."/>
            <person name="Carver A."/>
            <person name="Mondo S."/>
            <person name="Pangilinan J."/>
            <person name="Lipzen A."/>
            <person name="He G."/>
            <person name="Amirebrahimi M."/>
            <person name="Grigoriev I.V."/>
            <person name="Miller A.N."/>
        </authorList>
    </citation>
    <scope>NUCLEOTIDE SEQUENCE [LARGE SCALE GENOMIC DNA]</scope>
    <source>
        <strain evidence="1 2">B22-T-1</strain>
    </source>
</reference>
<evidence type="ECO:0000313" key="2">
    <source>
        <dbReference type="Proteomes" id="UP000241462"/>
    </source>
</evidence>
<dbReference type="AlphaFoldDB" id="A0A2T3A2U1"/>
<accession>A0A2T3A2U1</accession>
<dbReference type="EMBL" id="KZ678492">
    <property type="protein sequence ID" value="PSR81850.1"/>
    <property type="molecule type" value="Genomic_DNA"/>
</dbReference>
<gene>
    <name evidence="1" type="ORF">BD289DRAFT_31200</name>
</gene>
<protein>
    <submittedName>
        <fullName evidence="1">Uncharacterized protein</fullName>
    </submittedName>
</protein>
<keyword evidence="2" id="KW-1185">Reference proteome</keyword>
<organism evidence="1 2">
    <name type="scientific">Coniella lustricola</name>
    <dbReference type="NCBI Taxonomy" id="2025994"/>
    <lineage>
        <taxon>Eukaryota</taxon>
        <taxon>Fungi</taxon>
        <taxon>Dikarya</taxon>
        <taxon>Ascomycota</taxon>
        <taxon>Pezizomycotina</taxon>
        <taxon>Sordariomycetes</taxon>
        <taxon>Sordariomycetidae</taxon>
        <taxon>Diaporthales</taxon>
        <taxon>Schizoparmaceae</taxon>
        <taxon>Coniella</taxon>
    </lineage>
</organism>
<evidence type="ECO:0000313" key="1">
    <source>
        <dbReference type="EMBL" id="PSR81850.1"/>
    </source>
</evidence>
<sequence length="160" mass="17683">MPLGGSGRDYSLCKLIKKVLRDCDDPPTALLPCCTNNRLVGYGRETRDSHPASGGPVALSGPHTTMNGFITHLDQNRTEMIVSSVSNPNCSFLSCVYIVVRCSHLHSGQPRFLGLDYKFFVPPIDYLLASTARNLPLFLSHTRDYMGEQQYSTCTVQAKL</sequence>
<dbReference type="InParanoid" id="A0A2T3A2U1"/>
<dbReference type="Proteomes" id="UP000241462">
    <property type="component" value="Unassembled WGS sequence"/>
</dbReference>
<proteinExistence type="predicted"/>
<name>A0A2T3A2U1_9PEZI</name>